<evidence type="ECO:0000256" key="4">
    <source>
        <dbReference type="ARBA" id="ARBA00022691"/>
    </source>
</evidence>
<dbReference type="InterPro" id="IPR023404">
    <property type="entry name" value="rSAM_horseshoe"/>
</dbReference>
<evidence type="ECO:0000313" key="11">
    <source>
        <dbReference type="Proteomes" id="UP001204376"/>
    </source>
</evidence>
<dbReference type="Gene3D" id="3.80.30.20">
    <property type="entry name" value="tm_1862 like domain"/>
    <property type="match status" value="1"/>
</dbReference>
<dbReference type="SFLD" id="SFLDG01082">
    <property type="entry name" value="B12-binding_domain_containing"/>
    <property type="match status" value="1"/>
</dbReference>
<feature type="domain" description="B12-binding" evidence="8">
    <location>
        <begin position="8"/>
        <end position="151"/>
    </location>
</feature>
<dbReference type="InterPro" id="IPR007197">
    <property type="entry name" value="rSAM"/>
</dbReference>
<evidence type="ECO:0000256" key="6">
    <source>
        <dbReference type="ARBA" id="ARBA00023004"/>
    </source>
</evidence>
<dbReference type="InterPro" id="IPR058240">
    <property type="entry name" value="rSAM_sf"/>
</dbReference>
<dbReference type="InterPro" id="IPR034466">
    <property type="entry name" value="Methyltransferase_Class_B"/>
</dbReference>
<dbReference type="PROSITE" id="PS51918">
    <property type="entry name" value="RADICAL_SAM"/>
    <property type="match status" value="1"/>
</dbReference>
<evidence type="ECO:0000259" key="9">
    <source>
        <dbReference type="PROSITE" id="PS51918"/>
    </source>
</evidence>
<dbReference type="Gene3D" id="3.40.50.280">
    <property type="entry name" value="Cobalamin-binding domain"/>
    <property type="match status" value="1"/>
</dbReference>
<evidence type="ECO:0000313" key="10">
    <source>
        <dbReference type="EMBL" id="MCQ6959074.1"/>
    </source>
</evidence>
<keyword evidence="7" id="KW-0411">Iron-sulfur</keyword>
<dbReference type="InterPro" id="IPR006638">
    <property type="entry name" value="Elp3/MiaA/NifB-like_rSAM"/>
</dbReference>
<dbReference type="EMBL" id="JANHOH010000002">
    <property type="protein sequence ID" value="MCQ6959074.1"/>
    <property type="molecule type" value="Genomic_DNA"/>
</dbReference>
<dbReference type="SFLD" id="SFLDG01123">
    <property type="entry name" value="methyltransferase_(Class_B)"/>
    <property type="match status" value="1"/>
</dbReference>
<name>A0ABT1T3D1_9SPHI</name>
<dbReference type="Pfam" id="PF04055">
    <property type="entry name" value="Radical_SAM"/>
    <property type="match status" value="1"/>
</dbReference>
<dbReference type="Pfam" id="PF02310">
    <property type="entry name" value="B12-binding"/>
    <property type="match status" value="1"/>
</dbReference>
<sequence length="487" mass="55294">MNNILFTHSYFLRFDPKQWSQGQPYAPLGTMYAAALMRQQGYNVALFDTMFVSNPAEVIPAIENHRPDFFVIYDDGFNYLTKMCLTNMREAAFKMCKLAKARGCTVIVSSSDSTDRYAEYLAEGADFVILGEAEQTLLELTDHIKGGNTDYMGIMGLAYVDNAQITKTPARPVMKDLDSLPLPAWDLVDLDAYRQTWLKHAGYFSINMGTTRGCPYKCNWCAKPIYGNRYNSRSPQNVVSEIKLLKQNYNIDHIWFCDDIFGLKPGWVLEFAKFLQQEGIKIRFKIQSRADLLAEEELVIALAQSGCENVWIGAESGSQKILDAMDKGTTIAQIHTATGLMKKHGIKPSFFIQFGYPGETREDIGLTIDMINALLPFEIGISVSYPLPGTRFYEKVKAELKKKTNWTDSDEMALMFTNTFPAPYYKQLHSYVHQNYHKHLAKNSLLKLVKNPLAITGRGLKKALSVFYYTPLTYIEKLKLNSLKKTV</sequence>
<feature type="domain" description="Radical SAM core" evidence="9">
    <location>
        <begin position="200"/>
        <end position="421"/>
    </location>
</feature>
<accession>A0ABT1T3D1</accession>
<dbReference type="InterPro" id="IPR051198">
    <property type="entry name" value="BchE-like"/>
</dbReference>
<protein>
    <submittedName>
        <fullName evidence="10">B12-binding domain-containing radical SAM protein</fullName>
    </submittedName>
</protein>
<keyword evidence="5" id="KW-0479">Metal-binding</keyword>
<dbReference type="PANTHER" id="PTHR43409">
    <property type="entry name" value="ANAEROBIC MAGNESIUM-PROTOPORPHYRIN IX MONOMETHYL ESTER CYCLASE-RELATED"/>
    <property type="match status" value="1"/>
</dbReference>
<dbReference type="SFLD" id="SFLDS00029">
    <property type="entry name" value="Radical_SAM"/>
    <property type="match status" value="1"/>
</dbReference>
<dbReference type="PROSITE" id="PS51332">
    <property type="entry name" value="B12_BINDING"/>
    <property type="match status" value="1"/>
</dbReference>
<proteinExistence type="predicted"/>
<dbReference type="PANTHER" id="PTHR43409:SF7">
    <property type="entry name" value="BLL1977 PROTEIN"/>
    <property type="match status" value="1"/>
</dbReference>
<dbReference type="SUPFAM" id="SSF102114">
    <property type="entry name" value="Radical SAM enzymes"/>
    <property type="match status" value="1"/>
</dbReference>
<keyword evidence="3" id="KW-0808">Transferase</keyword>
<dbReference type="SMART" id="SM00729">
    <property type="entry name" value="Elp3"/>
    <property type="match status" value="1"/>
</dbReference>
<evidence type="ECO:0000256" key="2">
    <source>
        <dbReference type="ARBA" id="ARBA00022603"/>
    </source>
</evidence>
<comment type="caution">
    <text evidence="10">The sequence shown here is derived from an EMBL/GenBank/DDBJ whole genome shotgun (WGS) entry which is preliminary data.</text>
</comment>
<dbReference type="InterPro" id="IPR006158">
    <property type="entry name" value="Cobalamin-bd"/>
</dbReference>
<keyword evidence="11" id="KW-1185">Reference proteome</keyword>
<keyword evidence="6" id="KW-0408">Iron</keyword>
<evidence type="ECO:0000256" key="7">
    <source>
        <dbReference type="ARBA" id="ARBA00023014"/>
    </source>
</evidence>
<comment type="cofactor">
    <cofactor evidence="1">
        <name>[4Fe-4S] cluster</name>
        <dbReference type="ChEBI" id="CHEBI:49883"/>
    </cofactor>
</comment>
<keyword evidence="4" id="KW-0949">S-adenosyl-L-methionine</keyword>
<evidence type="ECO:0000256" key="1">
    <source>
        <dbReference type="ARBA" id="ARBA00001966"/>
    </source>
</evidence>
<evidence type="ECO:0000256" key="5">
    <source>
        <dbReference type="ARBA" id="ARBA00022723"/>
    </source>
</evidence>
<reference evidence="10 11" key="1">
    <citation type="submission" date="2022-07" db="EMBL/GenBank/DDBJ databases">
        <title>Mucilaginibacter sp. JC4.</title>
        <authorList>
            <person name="Le V."/>
            <person name="Ko S.-R."/>
            <person name="Ahn C.-Y."/>
            <person name="Oh H.-M."/>
        </authorList>
    </citation>
    <scope>NUCLEOTIDE SEQUENCE [LARGE SCALE GENOMIC DNA]</scope>
    <source>
        <strain evidence="10 11">JC4</strain>
    </source>
</reference>
<evidence type="ECO:0000259" key="8">
    <source>
        <dbReference type="PROSITE" id="PS51332"/>
    </source>
</evidence>
<organism evidence="10 11">
    <name type="scientific">Mucilaginibacter aquariorum</name>
    <dbReference type="NCBI Taxonomy" id="2967225"/>
    <lineage>
        <taxon>Bacteria</taxon>
        <taxon>Pseudomonadati</taxon>
        <taxon>Bacteroidota</taxon>
        <taxon>Sphingobacteriia</taxon>
        <taxon>Sphingobacteriales</taxon>
        <taxon>Sphingobacteriaceae</taxon>
        <taxon>Mucilaginibacter</taxon>
    </lineage>
</organism>
<gene>
    <name evidence="10" type="ORF">NPE20_13950</name>
</gene>
<dbReference type="CDD" id="cd01335">
    <property type="entry name" value="Radical_SAM"/>
    <property type="match status" value="1"/>
</dbReference>
<keyword evidence="2" id="KW-0489">Methyltransferase</keyword>
<dbReference type="RefSeq" id="WP_256539265.1">
    <property type="nucleotide sequence ID" value="NZ_JANHOH010000002.1"/>
</dbReference>
<evidence type="ECO:0000256" key="3">
    <source>
        <dbReference type="ARBA" id="ARBA00022679"/>
    </source>
</evidence>
<dbReference type="Proteomes" id="UP001204376">
    <property type="component" value="Unassembled WGS sequence"/>
</dbReference>